<dbReference type="KEGG" id="psz:PSTAB_0140"/>
<sequence>MYKQLLAVVLAALLLRGLQMRMSQRTHLGKRCGFHGHLATHSMSI</sequence>
<organism evidence="1 2">
    <name type="scientific">Stutzerimonas stutzeri (strain ATCC 17588 / DSM 5190 / CCUG 11256 / JCM 5965 / LMG 11199 / NBRC 14165 / NCIMB 11358 / Stanier 221)</name>
    <name type="common">Pseudomonas stutzeri</name>
    <dbReference type="NCBI Taxonomy" id="96563"/>
    <lineage>
        <taxon>Bacteria</taxon>
        <taxon>Pseudomonadati</taxon>
        <taxon>Pseudomonadota</taxon>
        <taxon>Gammaproteobacteria</taxon>
        <taxon>Pseudomonadales</taxon>
        <taxon>Pseudomonadaceae</taxon>
        <taxon>Stutzerimonas</taxon>
    </lineage>
</organism>
<dbReference type="AlphaFoldDB" id="F8H493"/>
<proteinExistence type="predicted"/>
<dbReference type="HOGENOM" id="CLU_3204300_0_0_6"/>
<reference evidence="1 2" key="1">
    <citation type="journal article" date="2011" name="J. Bacteriol.">
        <title>Complete Genome Sequence of the Type Strain Pseudomonas stutzeri CGMCC 1.1803.</title>
        <authorList>
            <person name="Chen M."/>
            <person name="Yan Y."/>
            <person name="Zhang W."/>
            <person name="Lu W."/>
            <person name="Wang J."/>
            <person name="Ping S."/>
            <person name="Lin M."/>
        </authorList>
    </citation>
    <scope>NUCLEOTIDE SEQUENCE [LARGE SCALE GENOMIC DNA]</scope>
    <source>
        <strain evidence="2">ATCC 17588 / DSM 5190 / CCUG 11256 / JCM 5965 / LMG 11199 / NCIMB 11358 / Stanier 221</strain>
    </source>
</reference>
<reference key="2">
    <citation type="submission" date="2011-06" db="EMBL/GenBank/DDBJ databases">
        <title>Complete Genome Sequence of Pseudomonas stutzeri Strain CGMCC 1.1803.</title>
        <authorList>
            <person name="Yan Y."/>
            <person name="Chen M."/>
            <person name="Lu W."/>
            <person name="Zhang W."/>
            <person name="Ping S."/>
            <person name="Lin M."/>
        </authorList>
    </citation>
    <scope>NUCLEOTIDE SEQUENCE</scope>
    <source>
        <strain>ATCC 17588</strain>
    </source>
</reference>
<evidence type="ECO:0000313" key="1">
    <source>
        <dbReference type="EMBL" id="AEJ03421.1"/>
    </source>
</evidence>
<dbReference type="EMBL" id="CP002881">
    <property type="protein sequence ID" value="AEJ03421.1"/>
    <property type="molecule type" value="Genomic_DNA"/>
</dbReference>
<protein>
    <submittedName>
        <fullName evidence="1">Uncharacterized protein</fullName>
    </submittedName>
</protein>
<gene>
    <name evidence="1" type="ordered locus">PSTAB_0140</name>
</gene>
<evidence type="ECO:0000313" key="2">
    <source>
        <dbReference type="Proteomes" id="UP000008932"/>
    </source>
</evidence>
<name>F8H493_STUS2</name>
<dbReference type="Proteomes" id="UP000008932">
    <property type="component" value="Chromosome"/>
</dbReference>
<reference evidence="2" key="3">
    <citation type="submission" date="2011-06" db="EMBL/GenBank/DDBJ databases">
        <title>Complete genome sequence of Pseudomonas stutzeri strain CGMCC 1.1803.</title>
        <authorList>
            <person name="Yan Y."/>
            <person name="Chen M."/>
            <person name="Lu W."/>
            <person name="Zhang W."/>
            <person name="Ping S."/>
            <person name="Lin M."/>
        </authorList>
    </citation>
    <scope>NUCLEOTIDE SEQUENCE [LARGE SCALE GENOMIC DNA]</scope>
    <source>
        <strain evidence="2">ATCC 17588 / DSM 5190 / CCUG 11256 / JCM 5965 / LMG 11199 / NCIMB 11358 / Stanier 221</strain>
    </source>
</reference>
<accession>F8H493</accession>